<dbReference type="PANTHER" id="PTHR42790:SF19">
    <property type="entry name" value="KYNURENINE_ALPHA-AMINOADIPATE AMINOTRANSFERASE, MITOCHONDRIAL"/>
    <property type="match status" value="1"/>
</dbReference>
<dbReference type="SUPFAM" id="SSF53383">
    <property type="entry name" value="PLP-dependent transferases"/>
    <property type="match status" value="1"/>
</dbReference>
<keyword evidence="5" id="KW-0808">Transferase</keyword>
<gene>
    <name evidence="8" type="ORF">JFN88_04245</name>
</gene>
<dbReference type="GO" id="GO:0030170">
    <property type="term" value="F:pyridoxal phosphate binding"/>
    <property type="evidence" value="ECO:0007669"/>
    <property type="project" value="InterPro"/>
</dbReference>
<evidence type="ECO:0000256" key="3">
    <source>
        <dbReference type="ARBA" id="ARBA00011738"/>
    </source>
</evidence>
<dbReference type="InterPro" id="IPR015422">
    <property type="entry name" value="PyrdxlP-dep_Trfase_small"/>
</dbReference>
<dbReference type="GO" id="GO:1901605">
    <property type="term" value="P:alpha-amino acid metabolic process"/>
    <property type="evidence" value="ECO:0007669"/>
    <property type="project" value="TreeGrafter"/>
</dbReference>
<feature type="domain" description="Aminotransferase class I/classII large" evidence="7">
    <location>
        <begin position="49"/>
        <end position="388"/>
    </location>
</feature>
<evidence type="ECO:0000313" key="9">
    <source>
        <dbReference type="Proteomes" id="UP000640274"/>
    </source>
</evidence>
<dbReference type="PANTHER" id="PTHR42790">
    <property type="entry name" value="AMINOTRANSFERASE"/>
    <property type="match status" value="1"/>
</dbReference>
<keyword evidence="6" id="KW-0663">Pyridoxal phosphate</keyword>
<comment type="caution">
    <text evidence="8">The sequence shown here is derived from an EMBL/GenBank/DDBJ whole genome shotgun (WGS) entry which is preliminary data.</text>
</comment>
<accession>A0A934MK15</accession>
<keyword evidence="9" id="KW-1185">Reference proteome</keyword>
<comment type="subunit">
    <text evidence="3">Homodimer.</text>
</comment>
<evidence type="ECO:0000256" key="1">
    <source>
        <dbReference type="ARBA" id="ARBA00001933"/>
    </source>
</evidence>
<dbReference type="Gene3D" id="3.90.1150.10">
    <property type="entry name" value="Aspartate Aminotransferase, domain 1"/>
    <property type="match status" value="1"/>
</dbReference>
<dbReference type="Pfam" id="PF00155">
    <property type="entry name" value="Aminotran_1_2"/>
    <property type="match status" value="1"/>
</dbReference>
<dbReference type="FunFam" id="3.40.640.10:FF:000053">
    <property type="entry name" value="Aminotransferase, class I"/>
    <property type="match status" value="1"/>
</dbReference>
<dbReference type="Gene3D" id="3.40.640.10">
    <property type="entry name" value="Type I PLP-dependent aspartate aminotransferase-like (Major domain)"/>
    <property type="match status" value="1"/>
</dbReference>
<evidence type="ECO:0000256" key="6">
    <source>
        <dbReference type="ARBA" id="ARBA00022898"/>
    </source>
</evidence>
<reference evidence="8" key="1">
    <citation type="submission" date="2020-12" db="EMBL/GenBank/DDBJ databases">
        <authorList>
            <person name="Huq M.A."/>
        </authorList>
    </citation>
    <scope>NUCLEOTIDE SEQUENCE</scope>
    <source>
        <strain evidence="8">MAHUQ-46</strain>
    </source>
</reference>
<sequence length="403" mass="44660">MTVTRQSFQFADRIPSTPSIGSTTVTSPDHVHLSFGFAAPHLFPIEQLNEAATEAITSSGRQALQYSGAGGQGKIRQWIQSRSAVHGMHVKEDELLVTYGSTQGIDLAINVLVNPGDHVWVEAPSFFSALQSLRIAGAKLTSFPIDNDGVKVELIEQALLEAERSKAPLPKLLYIMPTFHNPGGVTLSVERRIRLAELAQRYNFFIIEDDAYMELNFTGEQLPTLYSLCPERVIYLNTFSKIIAPGLRLGWALAQKEVIQKMKLLMLGGSVGVFTQEILAQLLERIDFEDHLGQLKAYYKNNRDIMVDATRQHFGSDVTFHLPQGGFFIWLAFNPGVNTTELLPLAASKGVSFVGGRSFYIGQDGLHYARVCFSYCNGEQITRGIRALAEAYKEWKSGTVQIG</sequence>
<dbReference type="InterPro" id="IPR015424">
    <property type="entry name" value="PyrdxlP-dep_Trfase"/>
</dbReference>
<dbReference type="InterPro" id="IPR015421">
    <property type="entry name" value="PyrdxlP-dep_Trfase_major"/>
</dbReference>
<comment type="similarity">
    <text evidence="2">Belongs to the class-I pyridoxal-phosphate-dependent aminotransferase family.</text>
</comment>
<dbReference type="InterPro" id="IPR004839">
    <property type="entry name" value="Aminotransferase_I/II_large"/>
</dbReference>
<evidence type="ECO:0000259" key="7">
    <source>
        <dbReference type="Pfam" id="PF00155"/>
    </source>
</evidence>
<evidence type="ECO:0000256" key="4">
    <source>
        <dbReference type="ARBA" id="ARBA00022576"/>
    </source>
</evidence>
<protein>
    <submittedName>
        <fullName evidence="8">PLP-dependent aminotransferase family protein</fullName>
    </submittedName>
</protein>
<dbReference type="CDD" id="cd00609">
    <property type="entry name" value="AAT_like"/>
    <property type="match status" value="1"/>
</dbReference>
<name>A0A934MK15_9BACL</name>
<dbReference type="AlphaFoldDB" id="A0A934MK15"/>
<evidence type="ECO:0000256" key="5">
    <source>
        <dbReference type="ARBA" id="ARBA00022679"/>
    </source>
</evidence>
<evidence type="ECO:0000256" key="2">
    <source>
        <dbReference type="ARBA" id="ARBA00007441"/>
    </source>
</evidence>
<evidence type="ECO:0000313" key="8">
    <source>
        <dbReference type="EMBL" id="MBJ6360535.1"/>
    </source>
</evidence>
<comment type="cofactor">
    <cofactor evidence="1">
        <name>pyridoxal 5'-phosphate</name>
        <dbReference type="ChEBI" id="CHEBI:597326"/>
    </cofactor>
</comment>
<proteinExistence type="inferred from homology"/>
<keyword evidence="4 8" id="KW-0032">Aminotransferase</keyword>
<dbReference type="InterPro" id="IPR050859">
    <property type="entry name" value="Class-I_PLP-dep_aminotransf"/>
</dbReference>
<dbReference type="GO" id="GO:0008483">
    <property type="term" value="F:transaminase activity"/>
    <property type="evidence" value="ECO:0007669"/>
    <property type="project" value="UniProtKB-KW"/>
</dbReference>
<dbReference type="EMBL" id="JAELUP010000010">
    <property type="protein sequence ID" value="MBJ6360535.1"/>
    <property type="molecule type" value="Genomic_DNA"/>
</dbReference>
<organism evidence="8 9">
    <name type="scientific">Paenibacillus roseus</name>
    <dbReference type="NCBI Taxonomy" id="2798579"/>
    <lineage>
        <taxon>Bacteria</taxon>
        <taxon>Bacillati</taxon>
        <taxon>Bacillota</taxon>
        <taxon>Bacilli</taxon>
        <taxon>Bacillales</taxon>
        <taxon>Paenibacillaceae</taxon>
        <taxon>Paenibacillus</taxon>
    </lineage>
</organism>
<dbReference type="Proteomes" id="UP000640274">
    <property type="component" value="Unassembled WGS sequence"/>
</dbReference>
<dbReference type="RefSeq" id="WP_199018089.1">
    <property type="nucleotide sequence ID" value="NZ_JAELUP010000010.1"/>
</dbReference>